<proteinExistence type="predicted"/>
<dbReference type="Proteomes" id="UP001066276">
    <property type="component" value="Chromosome 4_2"/>
</dbReference>
<reference evidence="1" key="1">
    <citation type="journal article" date="2022" name="bioRxiv">
        <title>Sequencing and chromosome-scale assembly of the giantPleurodeles waltlgenome.</title>
        <authorList>
            <person name="Brown T."/>
            <person name="Elewa A."/>
            <person name="Iarovenko S."/>
            <person name="Subramanian E."/>
            <person name="Araus A.J."/>
            <person name="Petzold A."/>
            <person name="Susuki M."/>
            <person name="Suzuki K.-i.T."/>
            <person name="Hayashi T."/>
            <person name="Toyoda A."/>
            <person name="Oliveira C."/>
            <person name="Osipova E."/>
            <person name="Leigh N.D."/>
            <person name="Simon A."/>
            <person name="Yun M.H."/>
        </authorList>
    </citation>
    <scope>NUCLEOTIDE SEQUENCE</scope>
    <source>
        <strain evidence="1">20211129_DDA</strain>
        <tissue evidence="1">Liver</tissue>
    </source>
</reference>
<protein>
    <submittedName>
        <fullName evidence="1">Uncharacterized protein</fullName>
    </submittedName>
</protein>
<organism evidence="1 2">
    <name type="scientific">Pleurodeles waltl</name>
    <name type="common">Iberian ribbed newt</name>
    <dbReference type="NCBI Taxonomy" id="8319"/>
    <lineage>
        <taxon>Eukaryota</taxon>
        <taxon>Metazoa</taxon>
        <taxon>Chordata</taxon>
        <taxon>Craniata</taxon>
        <taxon>Vertebrata</taxon>
        <taxon>Euteleostomi</taxon>
        <taxon>Amphibia</taxon>
        <taxon>Batrachia</taxon>
        <taxon>Caudata</taxon>
        <taxon>Salamandroidea</taxon>
        <taxon>Salamandridae</taxon>
        <taxon>Pleurodelinae</taxon>
        <taxon>Pleurodeles</taxon>
    </lineage>
</organism>
<accession>A0AAV7SN36</accession>
<dbReference type="EMBL" id="JANPWB010000008">
    <property type="protein sequence ID" value="KAJ1165529.1"/>
    <property type="molecule type" value="Genomic_DNA"/>
</dbReference>
<comment type="caution">
    <text evidence="1">The sequence shown here is derived from an EMBL/GenBank/DDBJ whole genome shotgun (WGS) entry which is preliminary data.</text>
</comment>
<evidence type="ECO:0000313" key="1">
    <source>
        <dbReference type="EMBL" id="KAJ1165529.1"/>
    </source>
</evidence>
<evidence type="ECO:0000313" key="2">
    <source>
        <dbReference type="Proteomes" id="UP001066276"/>
    </source>
</evidence>
<gene>
    <name evidence="1" type="ORF">NDU88_005955</name>
</gene>
<name>A0AAV7SN36_PLEWA</name>
<sequence length="67" mass="7606">MRWSGLRALRVHASAVEQLITTLPPALFSVPAGSLVDLHEDGRLIFRNRFTPPRGRCFLLRCYANQL</sequence>
<keyword evidence="2" id="KW-1185">Reference proteome</keyword>
<dbReference type="AlphaFoldDB" id="A0AAV7SN36"/>